<keyword evidence="5 9" id="KW-0227">DNA damage</keyword>
<evidence type="ECO:0000256" key="5">
    <source>
        <dbReference type="ARBA" id="ARBA00022763"/>
    </source>
</evidence>
<dbReference type="Proteomes" id="UP000245793">
    <property type="component" value="Unassembled WGS sequence"/>
</dbReference>
<comment type="similarity">
    <text evidence="2 9">Belongs to the RecN family.</text>
</comment>
<comment type="function">
    <text evidence="1 9">May be involved in recombinational repair of damaged DNA.</text>
</comment>
<evidence type="ECO:0000256" key="4">
    <source>
        <dbReference type="ARBA" id="ARBA00022741"/>
    </source>
</evidence>
<evidence type="ECO:0000256" key="3">
    <source>
        <dbReference type="ARBA" id="ARBA00021315"/>
    </source>
</evidence>
<feature type="coiled-coil region" evidence="10">
    <location>
        <begin position="329"/>
        <end position="373"/>
    </location>
</feature>
<evidence type="ECO:0000256" key="1">
    <source>
        <dbReference type="ARBA" id="ARBA00003618"/>
    </source>
</evidence>
<keyword evidence="6" id="KW-0067">ATP-binding</keyword>
<evidence type="ECO:0000256" key="10">
    <source>
        <dbReference type="SAM" id="Coils"/>
    </source>
</evidence>
<dbReference type="AlphaFoldDB" id="A0A2U1E2Q8"/>
<dbReference type="Gene3D" id="3.40.50.300">
    <property type="entry name" value="P-loop containing nucleotide triphosphate hydrolases"/>
    <property type="match status" value="2"/>
</dbReference>
<evidence type="ECO:0000313" key="12">
    <source>
        <dbReference type="EMBL" id="PVY94201.1"/>
    </source>
</evidence>
<keyword evidence="4" id="KW-0547">Nucleotide-binding</keyword>
<keyword evidence="13" id="KW-1185">Reference proteome</keyword>
<evidence type="ECO:0000259" key="11">
    <source>
        <dbReference type="Pfam" id="PF02463"/>
    </source>
</evidence>
<feature type="domain" description="RecF/RecN/SMC N-terminal" evidence="11">
    <location>
        <begin position="2"/>
        <end position="516"/>
    </location>
</feature>
<protein>
    <recommendedName>
        <fullName evidence="3 9">DNA repair protein RecN</fullName>
    </recommendedName>
    <alternativeName>
        <fullName evidence="8 9">Recombination protein N</fullName>
    </alternativeName>
</protein>
<reference evidence="12 13" key="1">
    <citation type="submission" date="2018-04" db="EMBL/GenBank/DDBJ databases">
        <title>Genomic Encyclopedia of Type Strains, Phase IV (KMG-IV): sequencing the most valuable type-strain genomes for metagenomic binning, comparative biology and taxonomic classification.</title>
        <authorList>
            <person name="Goeker M."/>
        </authorList>
    </citation>
    <scope>NUCLEOTIDE SEQUENCE [LARGE SCALE GENOMIC DNA]</scope>
    <source>
        <strain evidence="12 13">DSM 20705</strain>
    </source>
</reference>
<dbReference type="InterPro" id="IPR003395">
    <property type="entry name" value="RecF/RecN/SMC_N"/>
</dbReference>
<dbReference type="GO" id="GO:0009432">
    <property type="term" value="P:SOS response"/>
    <property type="evidence" value="ECO:0007669"/>
    <property type="project" value="TreeGrafter"/>
</dbReference>
<evidence type="ECO:0000256" key="7">
    <source>
        <dbReference type="ARBA" id="ARBA00023204"/>
    </source>
</evidence>
<dbReference type="PIRSF" id="PIRSF003128">
    <property type="entry name" value="RecN"/>
    <property type="match status" value="1"/>
</dbReference>
<evidence type="ECO:0000256" key="2">
    <source>
        <dbReference type="ARBA" id="ARBA00009441"/>
    </source>
</evidence>
<dbReference type="InterPro" id="IPR004604">
    <property type="entry name" value="DNA_recomb/repair_RecN"/>
</dbReference>
<dbReference type="NCBIfam" id="TIGR00634">
    <property type="entry name" value="recN"/>
    <property type="match status" value="1"/>
</dbReference>
<evidence type="ECO:0000256" key="8">
    <source>
        <dbReference type="ARBA" id="ARBA00033408"/>
    </source>
</evidence>
<dbReference type="GO" id="GO:0006310">
    <property type="term" value="P:DNA recombination"/>
    <property type="evidence" value="ECO:0007669"/>
    <property type="project" value="InterPro"/>
</dbReference>
<comment type="caution">
    <text evidence="12">The sequence shown here is derived from an EMBL/GenBank/DDBJ whole genome shotgun (WGS) entry which is preliminary data.</text>
</comment>
<keyword evidence="10" id="KW-0175">Coiled coil</keyword>
<dbReference type="EMBL" id="QEKV01000006">
    <property type="protein sequence ID" value="PVY94201.1"/>
    <property type="molecule type" value="Genomic_DNA"/>
</dbReference>
<dbReference type="InterPro" id="IPR027417">
    <property type="entry name" value="P-loop_NTPase"/>
</dbReference>
<feature type="coiled-coil region" evidence="10">
    <location>
        <begin position="152"/>
        <end position="234"/>
    </location>
</feature>
<keyword evidence="7 9" id="KW-0234">DNA repair</keyword>
<dbReference type="PANTHER" id="PTHR11059:SF0">
    <property type="entry name" value="DNA REPAIR PROTEIN RECN"/>
    <property type="match status" value="1"/>
</dbReference>
<accession>A0A2U1E2Q8</accession>
<gene>
    <name evidence="12" type="ORF">C7381_10674</name>
</gene>
<proteinExistence type="inferred from homology"/>
<evidence type="ECO:0000256" key="9">
    <source>
        <dbReference type="PIRNR" id="PIRNR003128"/>
    </source>
</evidence>
<name>A0A2U1E2Q8_9FIRM</name>
<organism evidence="12 13">
    <name type="scientific">Ezakiella coagulans</name>
    <dbReference type="NCBI Taxonomy" id="46507"/>
    <lineage>
        <taxon>Bacteria</taxon>
        <taxon>Bacillati</taxon>
        <taxon>Bacillota</taxon>
        <taxon>Tissierellia</taxon>
        <taxon>Ezakiella</taxon>
    </lineage>
</organism>
<sequence>MLLNLKINNFALIKESDIMFTKGLNILSGETGAGKSIIFEALSVALGERASKSMIKTGTDHSVIEAVFSLTDELKTLLDEKGLISDIDEETVIIRRDIYLDYPTVSRINGFSATLADLKEISAYLCDIYGQYEHQLLLDKDNYLSIINKATRIDFSDEYDKLENELRQVFNEIRELNKSLKNFLEKSSNLDSEIDYIEFQINEINDINPVSGEMDEIKDELKKLQNQELIQETLSNVDNNLRGSDEQFENNDVLAKLGESINSLEKISSYISDVDGLIERMKTSMYELEDISSVIAGYIGTDYDESRIEELSLRLSRLQMLEKKYSTDIDGVLKKKAELEEDLNDLKYLDERIQEIKDSIKVKEQQYNDLALKITSLRKSAAEKLESNLSDELHELDMQNSVFKVQFSVSKPTEKGIDEVEFLAKTNKGSSFKPIREIISGGEMSRFMLAFKNVLSDANNYKTFVFDEIDAGLSGKVANTVGKRLEKLAEKRQVLIISHLPQIISKADSHYKITKKDIDDETVSYIKKLNENERVEEIARLLSGDSITSETLKNAKLLLDEKR</sequence>
<dbReference type="SUPFAM" id="SSF52540">
    <property type="entry name" value="P-loop containing nucleoside triphosphate hydrolases"/>
    <property type="match status" value="1"/>
</dbReference>
<dbReference type="GO" id="GO:0006281">
    <property type="term" value="P:DNA repair"/>
    <property type="evidence" value="ECO:0007669"/>
    <property type="project" value="UniProtKB-KW"/>
</dbReference>
<dbReference type="CDD" id="cd03241">
    <property type="entry name" value="ABC_RecN"/>
    <property type="match status" value="2"/>
</dbReference>
<dbReference type="GO" id="GO:0043590">
    <property type="term" value="C:bacterial nucleoid"/>
    <property type="evidence" value="ECO:0007669"/>
    <property type="project" value="TreeGrafter"/>
</dbReference>
<dbReference type="GO" id="GO:0005524">
    <property type="term" value="F:ATP binding"/>
    <property type="evidence" value="ECO:0007669"/>
    <property type="project" value="UniProtKB-KW"/>
</dbReference>
<dbReference type="Pfam" id="PF02463">
    <property type="entry name" value="SMC_N"/>
    <property type="match status" value="1"/>
</dbReference>
<dbReference type="RefSeq" id="WP_116480264.1">
    <property type="nucleotide sequence ID" value="NZ_QEKV01000006.1"/>
</dbReference>
<evidence type="ECO:0000256" key="6">
    <source>
        <dbReference type="ARBA" id="ARBA00022840"/>
    </source>
</evidence>
<evidence type="ECO:0000313" key="13">
    <source>
        <dbReference type="Proteomes" id="UP000245793"/>
    </source>
</evidence>
<dbReference type="PANTHER" id="PTHR11059">
    <property type="entry name" value="DNA REPAIR PROTEIN RECN"/>
    <property type="match status" value="1"/>
</dbReference>